<proteinExistence type="predicted"/>
<keyword evidence="2" id="KW-1185">Reference proteome</keyword>
<evidence type="ECO:0008006" key="3">
    <source>
        <dbReference type="Google" id="ProtNLM"/>
    </source>
</evidence>
<reference evidence="1 2" key="1">
    <citation type="journal article" date="2021" name="Elife">
        <title>Chloroplast acquisition without the gene transfer in kleptoplastic sea slugs, Plakobranchus ocellatus.</title>
        <authorList>
            <person name="Maeda T."/>
            <person name="Takahashi S."/>
            <person name="Yoshida T."/>
            <person name="Shimamura S."/>
            <person name="Takaki Y."/>
            <person name="Nagai Y."/>
            <person name="Toyoda A."/>
            <person name="Suzuki Y."/>
            <person name="Arimoto A."/>
            <person name="Ishii H."/>
            <person name="Satoh N."/>
            <person name="Nishiyama T."/>
            <person name="Hasebe M."/>
            <person name="Maruyama T."/>
            <person name="Minagawa J."/>
            <person name="Obokata J."/>
            <person name="Shigenobu S."/>
        </authorList>
    </citation>
    <scope>NUCLEOTIDE SEQUENCE [LARGE SCALE GENOMIC DNA]</scope>
</reference>
<dbReference type="Proteomes" id="UP000762676">
    <property type="component" value="Unassembled WGS sequence"/>
</dbReference>
<dbReference type="SUPFAM" id="SSF57414">
    <property type="entry name" value="Hairpin loop containing domain-like"/>
    <property type="match status" value="1"/>
</dbReference>
<protein>
    <recommendedName>
        <fullName evidence="3">Apple domain-containing protein</fullName>
    </recommendedName>
</protein>
<organism evidence="1 2">
    <name type="scientific">Elysia marginata</name>
    <dbReference type="NCBI Taxonomy" id="1093978"/>
    <lineage>
        <taxon>Eukaryota</taxon>
        <taxon>Metazoa</taxon>
        <taxon>Spiralia</taxon>
        <taxon>Lophotrochozoa</taxon>
        <taxon>Mollusca</taxon>
        <taxon>Gastropoda</taxon>
        <taxon>Heterobranchia</taxon>
        <taxon>Euthyneura</taxon>
        <taxon>Panpulmonata</taxon>
        <taxon>Sacoglossa</taxon>
        <taxon>Placobranchoidea</taxon>
        <taxon>Plakobranchidae</taxon>
        <taxon>Elysia</taxon>
    </lineage>
</organism>
<gene>
    <name evidence="1" type="ORF">ElyMa_002893100</name>
</gene>
<evidence type="ECO:0000313" key="1">
    <source>
        <dbReference type="EMBL" id="GFS03683.1"/>
    </source>
</evidence>
<name>A0AAV4I2C8_9GAST</name>
<dbReference type="EMBL" id="BMAT01005989">
    <property type="protein sequence ID" value="GFS03683.1"/>
    <property type="molecule type" value="Genomic_DNA"/>
</dbReference>
<dbReference type="AlphaFoldDB" id="A0AAV4I2C8"/>
<comment type="caution">
    <text evidence="1">The sequence shown here is derived from an EMBL/GenBank/DDBJ whole genome shotgun (WGS) entry which is preliminary data.</text>
</comment>
<accession>A0AAV4I2C8</accession>
<sequence length="103" mass="11241">MEFDWLHLITVEAKKHSMKNVNLATEAHGVSTPGHQAVGVSSSLSVTKVFSYLECVLLCGQDHRCRAAEFNSDLLTCMTLGPGSYSGFTANVNSQMFVRNGFL</sequence>
<evidence type="ECO:0000313" key="2">
    <source>
        <dbReference type="Proteomes" id="UP000762676"/>
    </source>
</evidence>